<feature type="compositionally biased region" description="Acidic residues" evidence="2">
    <location>
        <begin position="110"/>
        <end position="129"/>
    </location>
</feature>
<dbReference type="PANTHER" id="PTHR33724:SF1">
    <property type="entry name" value="INTRAFLAGELLAR TRANSPORT PROTEIN 43 HOMOLOG"/>
    <property type="match status" value="1"/>
</dbReference>
<organism evidence="3 4">
    <name type="scientific">Pythium oligandrum</name>
    <name type="common">Mycoparasitic fungus</name>
    <dbReference type="NCBI Taxonomy" id="41045"/>
    <lineage>
        <taxon>Eukaryota</taxon>
        <taxon>Sar</taxon>
        <taxon>Stramenopiles</taxon>
        <taxon>Oomycota</taxon>
        <taxon>Peronosporomycetes</taxon>
        <taxon>Pythiales</taxon>
        <taxon>Pythiaceae</taxon>
        <taxon>Pythium</taxon>
    </lineage>
</organism>
<protein>
    <recommendedName>
        <fullName evidence="5">Intraflagellar transport protein 43 homolog</fullName>
    </recommendedName>
</protein>
<dbReference type="PANTHER" id="PTHR33724">
    <property type="entry name" value="INTRAFLAGELLAR TRANSPORT PROTEIN 43 HOMOLOG"/>
    <property type="match status" value="1"/>
</dbReference>
<gene>
    <name evidence="3" type="ORF">Poli38472_004731</name>
</gene>
<dbReference type="GO" id="GO:0030991">
    <property type="term" value="C:intraciliary transport particle A"/>
    <property type="evidence" value="ECO:0007669"/>
    <property type="project" value="InterPro"/>
</dbReference>
<dbReference type="Proteomes" id="UP000794436">
    <property type="component" value="Unassembled WGS sequence"/>
</dbReference>
<evidence type="ECO:0000313" key="4">
    <source>
        <dbReference type="Proteomes" id="UP000794436"/>
    </source>
</evidence>
<reference evidence="3" key="1">
    <citation type="submission" date="2019-03" db="EMBL/GenBank/DDBJ databases">
        <title>Long read genome sequence of the mycoparasitic Pythium oligandrum ATCC 38472 isolated from sugarbeet rhizosphere.</title>
        <authorList>
            <person name="Gaulin E."/>
        </authorList>
    </citation>
    <scope>NUCLEOTIDE SEQUENCE</scope>
    <source>
        <strain evidence="3">ATCC 38472_TT</strain>
    </source>
</reference>
<evidence type="ECO:0000256" key="2">
    <source>
        <dbReference type="SAM" id="MobiDB-lite"/>
    </source>
</evidence>
<dbReference type="InterPro" id="IPR029302">
    <property type="entry name" value="IFT43"/>
</dbReference>
<dbReference type="GO" id="GO:0005929">
    <property type="term" value="C:cilium"/>
    <property type="evidence" value="ECO:0007669"/>
    <property type="project" value="TreeGrafter"/>
</dbReference>
<evidence type="ECO:0008006" key="5">
    <source>
        <dbReference type="Google" id="ProtNLM"/>
    </source>
</evidence>
<dbReference type="GO" id="GO:0035721">
    <property type="term" value="P:intraciliary retrograde transport"/>
    <property type="evidence" value="ECO:0007669"/>
    <property type="project" value="TreeGrafter"/>
</dbReference>
<feature type="region of interest" description="Disordered" evidence="2">
    <location>
        <begin position="1"/>
        <end position="143"/>
    </location>
</feature>
<evidence type="ECO:0000313" key="3">
    <source>
        <dbReference type="EMBL" id="TMW59662.1"/>
    </source>
</evidence>
<keyword evidence="1" id="KW-0970">Cilium biogenesis/degradation</keyword>
<dbReference type="AlphaFoldDB" id="A0A8K1CAM6"/>
<proteinExistence type="predicted"/>
<feature type="compositionally biased region" description="Low complexity" evidence="2">
    <location>
        <begin position="60"/>
        <end position="71"/>
    </location>
</feature>
<name>A0A8K1CAM6_PYTOL</name>
<comment type="caution">
    <text evidence="3">The sequence shown here is derived from an EMBL/GenBank/DDBJ whole genome shotgun (WGS) entry which is preliminary data.</text>
</comment>
<keyword evidence="4" id="KW-1185">Reference proteome</keyword>
<dbReference type="EMBL" id="SPLM01000109">
    <property type="protein sequence ID" value="TMW59662.1"/>
    <property type="molecule type" value="Genomic_DNA"/>
</dbReference>
<sequence length="220" mass="23731">MSEAKERGGSRSEDLDSKSSKRVSSDVEEEDSTILPDEAKPPRRASVGWGNERASEKPSGEAAAAASSGASTSGGGSSDSKRPGRRRKGGDSGTGGSISDSKAKNRHFDDDQESTDIVEIPDLEEEEREQDITMQIADAPKNTTRSVQSLKELDRDIKFSLPTTVAFGVDLSLLTSCLCPEKAVIESDETWNFDGLLNEVSQEMQKDLDEKEEMLKADGA</sequence>
<dbReference type="OrthoDB" id="206950at2759"/>
<evidence type="ECO:0000256" key="1">
    <source>
        <dbReference type="ARBA" id="ARBA00022794"/>
    </source>
</evidence>
<dbReference type="Pfam" id="PF15305">
    <property type="entry name" value="IFT43"/>
    <property type="match status" value="1"/>
</dbReference>
<feature type="compositionally biased region" description="Basic and acidic residues" evidence="2">
    <location>
        <begin position="1"/>
        <end position="25"/>
    </location>
</feature>
<accession>A0A8K1CAM6</accession>